<feature type="transmembrane region" description="Helical" evidence="2">
    <location>
        <begin position="426"/>
        <end position="445"/>
    </location>
</feature>
<feature type="transmembrane region" description="Helical" evidence="2">
    <location>
        <begin position="499"/>
        <end position="518"/>
    </location>
</feature>
<keyword evidence="2" id="KW-1133">Transmembrane helix</keyword>
<protein>
    <recommendedName>
        <fullName evidence="3">DUF6534 domain-containing protein</fullName>
    </recommendedName>
</protein>
<evidence type="ECO:0000256" key="2">
    <source>
        <dbReference type="SAM" id="Phobius"/>
    </source>
</evidence>
<dbReference type="EMBL" id="JACAZE010000003">
    <property type="protein sequence ID" value="KAF7319257.1"/>
    <property type="molecule type" value="Genomic_DNA"/>
</dbReference>
<accession>A0A8H6TM65</accession>
<reference evidence="4" key="1">
    <citation type="submission" date="2020-05" db="EMBL/GenBank/DDBJ databases">
        <title>Mycena genomes resolve the evolution of fungal bioluminescence.</title>
        <authorList>
            <person name="Tsai I.J."/>
        </authorList>
    </citation>
    <scope>NUCLEOTIDE SEQUENCE</scope>
    <source>
        <strain evidence="4">110903Hualien_Pintung</strain>
    </source>
</reference>
<proteinExistence type="predicted"/>
<feature type="transmembrane region" description="Helical" evidence="2">
    <location>
        <begin position="457"/>
        <end position="479"/>
    </location>
</feature>
<sequence>MLPSELVDLILDSVDAESLASCALVASPWVTRSRHWGFQTISVVRDHASDTVKPLLQLLASRHCTLRAAIRVVHIHHRPSYGTPVWSAGDILAQILRHVRPTRVILDCHFTQTSLPSTDTSSITHLHLALYGAFSVHSMLAYLASFPALQSISIQTHTWRNEVGRLHWDTAKSNVNAALLPRDLHILEVHDYSILAYFDSQNLQRRFTSLVLHDVPRHAPGPLDYYFSRPTAAAIESLTLDSPNPGGAGQVAIHRLRSLRHLRLLADAQASNSIILNLLQSLSPENILETITLVLYYTISFITPTSESISHFPLAPTTLLLQPAYTMSAPAPVAATLPSLASTYGAWLISFAFEAVLYGMGVLQTWDYFTLRGLRDTRYIWVSVLLVLFLESVQFVVFLCSTYFRFVERFGIIQTDLIWEDSLQLLAAYLGAFVVQLFFASRIYKLTQGVGNPFAKIGMLLIYLLAGASILAGIAQTTWTYVIRSYLKIDQTKAVTTVQAATSLACDLLITLFLFLFLNGQKGEIQSKDATRYFYLAWLLTDSILYHRTNNLMDRLINEAIRRGTLTALASGINLVLFLALPDTFWFFLGLAPSSKLYMNSMLAMLNKRAHLREEMSRGSGRRSKDYTSFPPSNSSRSRSTRGVGIEFKAGTTTIPGNQSEIELENVVDALPHKSIDIADEVARGLGVHVYVERNITVR</sequence>
<feature type="domain" description="DUF6534" evidence="3">
    <location>
        <begin position="503"/>
        <end position="611"/>
    </location>
</feature>
<evidence type="ECO:0000256" key="1">
    <source>
        <dbReference type="SAM" id="MobiDB-lite"/>
    </source>
</evidence>
<evidence type="ECO:0000259" key="3">
    <source>
        <dbReference type="Pfam" id="PF20152"/>
    </source>
</evidence>
<keyword evidence="2" id="KW-0472">Membrane</keyword>
<feature type="transmembrane region" description="Helical" evidence="2">
    <location>
        <begin position="568"/>
        <end position="592"/>
    </location>
</feature>
<keyword evidence="2" id="KW-0812">Transmembrane</keyword>
<dbReference type="InterPro" id="IPR045339">
    <property type="entry name" value="DUF6534"/>
</dbReference>
<dbReference type="OrthoDB" id="3053610at2759"/>
<name>A0A8H6TM65_MYCCL</name>
<feature type="compositionally biased region" description="Low complexity" evidence="1">
    <location>
        <begin position="628"/>
        <end position="642"/>
    </location>
</feature>
<gene>
    <name evidence="4" type="ORF">HMN09_00263200</name>
</gene>
<keyword evidence="5" id="KW-1185">Reference proteome</keyword>
<dbReference type="PANTHER" id="PTHR40465:SF1">
    <property type="entry name" value="DUF6534 DOMAIN-CONTAINING PROTEIN"/>
    <property type="match status" value="1"/>
</dbReference>
<dbReference type="Pfam" id="PF20152">
    <property type="entry name" value="DUF6534"/>
    <property type="match status" value="1"/>
</dbReference>
<feature type="region of interest" description="Disordered" evidence="1">
    <location>
        <begin position="615"/>
        <end position="643"/>
    </location>
</feature>
<organism evidence="4 5">
    <name type="scientific">Mycena chlorophos</name>
    <name type="common">Agaric fungus</name>
    <name type="synonym">Agaricus chlorophos</name>
    <dbReference type="NCBI Taxonomy" id="658473"/>
    <lineage>
        <taxon>Eukaryota</taxon>
        <taxon>Fungi</taxon>
        <taxon>Dikarya</taxon>
        <taxon>Basidiomycota</taxon>
        <taxon>Agaricomycotina</taxon>
        <taxon>Agaricomycetes</taxon>
        <taxon>Agaricomycetidae</taxon>
        <taxon>Agaricales</taxon>
        <taxon>Marasmiineae</taxon>
        <taxon>Mycenaceae</taxon>
        <taxon>Mycena</taxon>
    </lineage>
</organism>
<feature type="transmembrane region" description="Helical" evidence="2">
    <location>
        <begin position="344"/>
        <end position="366"/>
    </location>
</feature>
<dbReference type="AlphaFoldDB" id="A0A8H6TM65"/>
<dbReference type="PANTHER" id="PTHR40465">
    <property type="entry name" value="CHROMOSOME 1, WHOLE GENOME SHOTGUN SEQUENCE"/>
    <property type="match status" value="1"/>
</dbReference>
<evidence type="ECO:0000313" key="4">
    <source>
        <dbReference type="EMBL" id="KAF7319257.1"/>
    </source>
</evidence>
<evidence type="ECO:0000313" key="5">
    <source>
        <dbReference type="Proteomes" id="UP000613580"/>
    </source>
</evidence>
<dbReference type="Proteomes" id="UP000613580">
    <property type="component" value="Unassembled WGS sequence"/>
</dbReference>
<comment type="caution">
    <text evidence="4">The sequence shown here is derived from an EMBL/GenBank/DDBJ whole genome shotgun (WGS) entry which is preliminary data.</text>
</comment>
<feature type="transmembrane region" description="Helical" evidence="2">
    <location>
        <begin position="378"/>
        <end position="406"/>
    </location>
</feature>